<dbReference type="AlphaFoldDB" id="A0A5T1V1U0"/>
<feature type="transmembrane region" description="Helical" evidence="1">
    <location>
        <begin position="108"/>
        <end position="125"/>
    </location>
</feature>
<accession>A0A5T1V1U0</accession>
<keyword evidence="1" id="KW-0812">Transmembrane</keyword>
<comment type="caution">
    <text evidence="2">The sequence shown here is derived from an EMBL/GenBank/DDBJ whole genome shotgun (WGS) entry which is preliminary data.</text>
</comment>
<gene>
    <name evidence="2" type="ORF">DSX21_08605</name>
</gene>
<dbReference type="EMBL" id="AACQHX010000014">
    <property type="protein sequence ID" value="EAL6878224.1"/>
    <property type="molecule type" value="Genomic_DNA"/>
</dbReference>
<keyword evidence="1" id="KW-0472">Membrane</keyword>
<name>A0A5T1V1U0_CAMCO</name>
<evidence type="ECO:0000313" key="2">
    <source>
        <dbReference type="EMBL" id="EAL6878224.1"/>
    </source>
</evidence>
<organism evidence="2">
    <name type="scientific">Campylobacter coli</name>
    <dbReference type="NCBI Taxonomy" id="195"/>
    <lineage>
        <taxon>Bacteria</taxon>
        <taxon>Pseudomonadati</taxon>
        <taxon>Campylobacterota</taxon>
        <taxon>Epsilonproteobacteria</taxon>
        <taxon>Campylobacterales</taxon>
        <taxon>Campylobacteraceae</taxon>
        <taxon>Campylobacter</taxon>
    </lineage>
</organism>
<keyword evidence="1" id="KW-1133">Transmembrane helix</keyword>
<proteinExistence type="predicted"/>
<protein>
    <submittedName>
        <fullName evidence="2">Uncharacterized protein</fullName>
    </submittedName>
</protein>
<reference evidence="2" key="1">
    <citation type="submission" date="2018-07" db="EMBL/GenBank/DDBJ databases">
        <authorList>
            <consortium name="NARMS: The National Antimicrobial Resistance Monitoring System"/>
        </authorList>
    </citation>
    <scope>NUCLEOTIDE SEQUENCE</scope>
    <source>
        <strain evidence="2">CVM N17C543</strain>
    </source>
</reference>
<evidence type="ECO:0000256" key="1">
    <source>
        <dbReference type="SAM" id="Phobius"/>
    </source>
</evidence>
<sequence length="135" mass="16109">MTILTSFDNEAEMDETIFADYLFDFSNLYKLANHYADDYVAIVGQLFLDDYIDFWRCAYHKMDNANTKTPNLSQYKKENKYETWKYFRDNYIYSYNDNLVNHATKGDFWGIWIIGMCIISIAFALKKAQNTLMKF</sequence>